<evidence type="ECO:0000313" key="5">
    <source>
        <dbReference type="EMBL" id="MFD2214774.1"/>
    </source>
</evidence>
<feature type="domain" description="Aerobactin siderophore biosynthesis IucA/IucC-like C-terminal" evidence="4">
    <location>
        <begin position="376"/>
        <end position="523"/>
    </location>
</feature>
<dbReference type="InterPro" id="IPR037455">
    <property type="entry name" value="LucA/IucC-like"/>
</dbReference>
<reference evidence="6" key="1">
    <citation type="journal article" date="2019" name="Int. J. Syst. Evol. Microbiol.">
        <title>The Global Catalogue of Microorganisms (GCM) 10K type strain sequencing project: providing services to taxonomists for standard genome sequencing and annotation.</title>
        <authorList>
            <consortium name="The Broad Institute Genomics Platform"/>
            <consortium name="The Broad Institute Genome Sequencing Center for Infectious Disease"/>
            <person name="Wu L."/>
            <person name="Ma J."/>
        </authorList>
    </citation>
    <scope>NUCLEOTIDE SEQUENCE [LARGE SCALE GENOMIC DNA]</scope>
    <source>
        <strain evidence="6">CGMCC 1.15474</strain>
    </source>
</reference>
<evidence type="ECO:0000256" key="1">
    <source>
        <dbReference type="ARBA" id="ARBA00004924"/>
    </source>
</evidence>
<dbReference type="Pfam" id="PF04183">
    <property type="entry name" value="IucA_IucC"/>
    <property type="match status" value="1"/>
</dbReference>
<comment type="caution">
    <text evidence="5">The sequence shown here is derived from an EMBL/GenBank/DDBJ whole genome shotgun (WGS) entry which is preliminary data.</text>
</comment>
<feature type="domain" description="Aerobactin siderophore biosynthesis IucA/IucC N-terminal" evidence="3">
    <location>
        <begin position="117"/>
        <end position="355"/>
    </location>
</feature>
<dbReference type="PANTHER" id="PTHR34384:SF6">
    <property type="entry name" value="STAPHYLOFERRIN B SYNTHASE"/>
    <property type="match status" value="1"/>
</dbReference>
<dbReference type="PANTHER" id="PTHR34384">
    <property type="entry name" value="L-2,3-DIAMINOPROPANOATE--CITRATE LIGASE"/>
    <property type="match status" value="1"/>
</dbReference>
<comment type="similarity">
    <text evidence="2">Belongs to the IucA/IucC family.</text>
</comment>
<dbReference type="Gene3D" id="6.10.250.3370">
    <property type="match status" value="1"/>
</dbReference>
<organism evidence="5 6">
    <name type="scientific">Metabacillus endolithicus</name>
    <dbReference type="NCBI Taxonomy" id="1535204"/>
    <lineage>
        <taxon>Bacteria</taxon>
        <taxon>Bacillati</taxon>
        <taxon>Bacillota</taxon>
        <taxon>Bacilli</taxon>
        <taxon>Bacillales</taxon>
        <taxon>Bacillaceae</taxon>
        <taxon>Metabacillus</taxon>
    </lineage>
</organism>
<protein>
    <submittedName>
        <fullName evidence="5">IucA/IucC family protein</fullName>
    </submittedName>
</protein>
<evidence type="ECO:0000259" key="3">
    <source>
        <dbReference type="Pfam" id="PF04183"/>
    </source>
</evidence>
<dbReference type="Proteomes" id="UP001597318">
    <property type="component" value="Unassembled WGS sequence"/>
</dbReference>
<dbReference type="RefSeq" id="WP_379052105.1">
    <property type="nucleotide sequence ID" value="NZ_JBHUIK010000003.1"/>
</dbReference>
<evidence type="ECO:0000313" key="6">
    <source>
        <dbReference type="Proteomes" id="UP001597318"/>
    </source>
</evidence>
<comment type="pathway">
    <text evidence="1">Siderophore biosynthesis.</text>
</comment>
<gene>
    <name evidence="5" type="ORF">ACFSKK_13880</name>
</gene>
<proteinExistence type="inferred from homology"/>
<evidence type="ECO:0000259" key="4">
    <source>
        <dbReference type="Pfam" id="PF06276"/>
    </source>
</evidence>
<dbReference type="Gene3D" id="1.10.510.40">
    <property type="match status" value="1"/>
</dbReference>
<dbReference type="Gene3D" id="3.30.310.280">
    <property type="match status" value="1"/>
</dbReference>
<dbReference type="InterPro" id="IPR007310">
    <property type="entry name" value="Aerobactin_biosyn_IucA/IucC_N"/>
</dbReference>
<name>A0ABW5C0P4_9BACI</name>
<evidence type="ECO:0000256" key="2">
    <source>
        <dbReference type="ARBA" id="ARBA00007832"/>
    </source>
</evidence>
<dbReference type="InterPro" id="IPR022770">
    <property type="entry name" value="IucA/IucC-like_C"/>
</dbReference>
<dbReference type="EMBL" id="JBHUIK010000003">
    <property type="protein sequence ID" value="MFD2214774.1"/>
    <property type="molecule type" value="Genomic_DNA"/>
</dbReference>
<accession>A0ABW5C0P4</accession>
<dbReference type="Pfam" id="PF06276">
    <property type="entry name" value="FhuF"/>
    <property type="match status" value="1"/>
</dbReference>
<keyword evidence="6" id="KW-1185">Reference proteome</keyword>
<sequence length="564" mass="66197">MQKLSLIPTKTAENRVKKQLVEALLYENLIPFEEDKGTFHLLGKSHTYRFRGKRMAFDRVRLDEESIDATIEELVEACIGDSEAKRRLVVELTQTITLCEWNEAHLFHPMSRRDSSYEELESEISEGHPYHPCFKSRMGFSIQDHEQYGPEAKRSFPLVWTAVKRNKVRISIPGDEEAFWRKELGSLMWEYMLQQLHSMGESFDTYTFLPIHPYQWKSIQEHLENSINAREILLLRVKGDYYRATQSVRTLWNKCNPEKANMKLSMNMVNTSSKRTLQPHAVCAAAYISDWLENVIQNDFYLKNEAALVILKEYAGITFESSEQELEGQLGAIWRESIRLYMYKGEEAVPFTALAMIEQDGRTFIDDWLTQYGIENWLNQFILVSVVPVWHLFIAHGIAIEAHAQNMILLHKNGWPTKVVLRDFHDSLEYVEEFLVNKDFVPNFENIHPTFKDAPPDQYYWMSSVEALRELVMDTLFVFHLTELSALLEKQYGYKEEKIWHAVDTALCLHLDKFPELIHRHKQVEINKPFIYAESLLKKKLSKKSEGEFRHIVKNTLGQKENYR</sequence>